<dbReference type="PROSITE" id="PS50290">
    <property type="entry name" value="PI3_4_KINASE_3"/>
    <property type="match status" value="1"/>
</dbReference>
<dbReference type="Gene3D" id="1.10.1070.11">
    <property type="entry name" value="Phosphatidylinositol 3-/4-kinase, catalytic domain"/>
    <property type="match status" value="1"/>
</dbReference>
<accession>A0AAV9XXG1</accession>
<dbReference type="InterPro" id="IPR000403">
    <property type="entry name" value="PI3/4_kinase_cat_dom"/>
</dbReference>
<sequence length="2101" mass="247591">MKNRNSYYWNYKGKELLLNLLDSNENKNEENSINSLIECLSEKIRVCEHKSKEYGDALGKINSFNLTSSIFPNKSNFRIKQQTLNSGSIPLRLKLESLIFEQETSLSDLISLLGKSQINPLFKCLHLVLLNYKPPEINELLSVGKFKDSIICVYFIMYISFTMVFYENATGNNDINNDICSIQNDWFDHFIKQIDCVIEYFENESYSDFQGGKTNRDCLLLIFALIFYMIILMRENEVKCAKQNYKRITYRLLKLNVDYALFDYWYFKIIVNIIGKTGFDNDVNEMLEVVIRYRKAISKQNHTFNYDRINYYYGISDFEIDIVIYSCKKLINNETCLKKQLISLIVNYMKQENYYNYECLPNDILKKMGNYHKINPINAIFINLVQIFSLEFGVSIKNFKMDKNTNKLIKEYCTSGELTLLDFLYELLLNNRSNDLNNEIVFISLRVMVCVLTNIINKDNFTSENYDSNSDIFQDDIIINSEKYSLLIINNKCQDLVEKLLLIIRNLIIYYKTDEKSTTGSIRTISSVSECSNLVSTTVDITLFLLIWENYMSLYNSKLIINDCKPLHNLIQLCFIYLVNKKYKLDVLCLITFDINNQIDRLPILLDNKYNSAKELLIILWKLYLDENPKLLDVYNDNLENIYTVPNINHFFEYLDILDKIIVNCINSNRSEKDKLVIRKEDKNEVLALELASIVSSVIISHKISNISNKHSTLMAILSASVNTKITTNYICKQVSTSLEINGTYIYNCFKFFRDRWNTNIKIQLFSDLSDLYLLLLKPSLFQFVQCFLSNFIDEGGIFEKSFSLYKIRSMRNVILDEDYEILQLKLTDLNSYSNSNNDDSPSQMKNEIFFGCYSIDLYYAINNIQKGCESPSISISQSSVNFIKKRNHSSLILTDCDDVYALINKFNPLFGKLKNDIEYLKLFINTVGELVNYYFIFIFDNDNHITENILREKIESFLTIFDINLFDENVLACINIEDELLKGICNDDKFNVLNKDAVTKRFDYKFYSQIILRMIYICVWLISENENENYLMLSEYCIDIVFKGLFGFLDLDFGYLRNDKYKYDCYLPDYYVLEHYTKYICIIWSMISSLSQESILKNYIKLFEITNLKYYQLYLLLTFIVESSRWFIIHDYFKYINLNVLLKQIELITKLSVYNLDNKCINNGENVFTDDASSSLHINVLFVYIILESVKTEKKTKTNNLKYNTIKSKSFFDNDGILKINNFSSKWKQKDAYINGGRSIINDNIFLSNCLLPYVWSLYEKYPTYKDLYAGLLESRVQLTTFIYNICVKLYDKKYWQGIMKSFSNSYPDLSSELYNNTLLNYNQYIVIEYVWEYYINNNTMYFIERYISSVIYSIYNTKRINFFNSWLLLSFWKRYPSKFYKHIMKLNITWIVSYIIDHLFHYSLIIRNKYFDNLSFQDLLVFQNMDFENLFSFLLYHFHPQHYHDRMSSKYFWYNANSEQGYLNKISTHNTEIKCLLVPSKYIVDNTASLQFHDYFHYIGHMLPFSTIIYLLSNQFSSEKKKFMSNSHHFHNYFNHSLYTSTVVIWSCVKSLLSIEESYWELLLLQYIEIIKSNKRNNSIILTCLLDMALINKEFSQILCIYVNNPNSTILSLLQKCLLTECDLLMGYKNRKNISKYVLKECDNKKSEEELVKVINELRTVKDSMESLTLRLSCVSTITSNNKHGFRLDKKKNDNINKHSLTNIQFSFLYILCQLGELVKYRYKKEDINLKKMEDPSLIINRLNSREMALLKSDIACELLEMIESIINRKEYKDIAFLNINMLKSSYLSKQLFSIKHVHKLKILQSAKNIPYLLSLALENNNNKELLVNFIVKCDDDCRQDVITMQYIHVFRKIFELYNIPVWLYPYRVLPMMFKDITGTIVYGGIIEFIEKSISLHEIHEKHPEGGLKSYFSATFKKKEEFTELDKINGEISYEQAVYNFISSLAGYSIACYVLQIKDRHNGNILVTSSGHIIHIDYGFIFDISPGNNLHFERAAFKVTQEMLDLMDDKVDLFDDLCLSGFLAVREHSDLLLSLTQLLLNSGISCFRGETIKKLKERLLLNFPQQQASNIFSKKIHSAHNHFTTKGYDFVQFIQQGIR</sequence>
<dbReference type="PANTHER" id="PTHR10048:SF22">
    <property type="entry name" value="PHOSPHATIDYLINOSITOL 4-KINASE BETA"/>
    <property type="match status" value="1"/>
</dbReference>
<feature type="domain" description="PI3K/PI4K catalytic" evidence="4">
    <location>
        <begin position="1800"/>
        <end position="2086"/>
    </location>
</feature>
<evidence type="ECO:0000313" key="5">
    <source>
        <dbReference type="EMBL" id="KAK6588999.1"/>
    </source>
</evidence>
<keyword evidence="2" id="KW-0418">Kinase</keyword>
<dbReference type="EMBL" id="JAWDEY010000016">
    <property type="protein sequence ID" value="KAK6588999.1"/>
    <property type="molecule type" value="Genomic_DNA"/>
</dbReference>
<dbReference type="Proteomes" id="UP001311799">
    <property type="component" value="Unassembled WGS sequence"/>
</dbReference>
<dbReference type="Gene3D" id="3.30.1010.10">
    <property type="entry name" value="Phosphatidylinositol 3-kinase Catalytic Subunit, Chain A, domain 4"/>
    <property type="match status" value="1"/>
</dbReference>
<dbReference type="PROSITE" id="PS00916">
    <property type="entry name" value="PI3_4_KINASE_2"/>
    <property type="match status" value="1"/>
</dbReference>
<proteinExistence type="predicted"/>
<keyword evidence="1" id="KW-0808">Transferase</keyword>
<dbReference type="PROSITE" id="PS00915">
    <property type="entry name" value="PI3_4_KINASE_1"/>
    <property type="match status" value="1"/>
</dbReference>
<dbReference type="InterPro" id="IPR018936">
    <property type="entry name" value="PI3/4_kinase_CS"/>
</dbReference>
<dbReference type="GO" id="GO:0016020">
    <property type="term" value="C:membrane"/>
    <property type="evidence" value="ECO:0007669"/>
    <property type="project" value="TreeGrafter"/>
</dbReference>
<dbReference type="InterPro" id="IPR011009">
    <property type="entry name" value="Kinase-like_dom_sf"/>
</dbReference>
<keyword evidence="3" id="KW-0812">Transmembrane</keyword>
<dbReference type="GO" id="GO:0005737">
    <property type="term" value="C:cytoplasm"/>
    <property type="evidence" value="ECO:0007669"/>
    <property type="project" value="TreeGrafter"/>
</dbReference>
<name>A0AAV9XXG1_9CRYT</name>
<evidence type="ECO:0000256" key="3">
    <source>
        <dbReference type="SAM" id="Phobius"/>
    </source>
</evidence>
<dbReference type="Pfam" id="PF00454">
    <property type="entry name" value="PI3_PI4_kinase"/>
    <property type="match status" value="1"/>
</dbReference>
<dbReference type="InterPro" id="IPR015433">
    <property type="entry name" value="PI3/4_kinase"/>
</dbReference>
<gene>
    <name evidence="5" type="ORF">RS030_243556</name>
</gene>
<evidence type="ECO:0000256" key="1">
    <source>
        <dbReference type="ARBA" id="ARBA00022679"/>
    </source>
</evidence>
<keyword evidence="3" id="KW-1133">Transmembrane helix</keyword>
<dbReference type="SUPFAM" id="SSF56112">
    <property type="entry name" value="Protein kinase-like (PK-like)"/>
    <property type="match status" value="1"/>
</dbReference>
<organism evidence="5 6">
    <name type="scientific">Cryptosporidium xiaoi</name>
    <dbReference type="NCBI Taxonomy" id="659607"/>
    <lineage>
        <taxon>Eukaryota</taxon>
        <taxon>Sar</taxon>
        <taxon>Alveolata</taxon>
        <taxon>Apicomplexa</taxon>
        <taxon>Conoidasida</taxon>
        <taxon>Coccidia</taxon>
        <taxon>Eucoccidiorida</taxon>
        <taxon>Eimeriorina</taxon>
        <taxon>Cryptosporidiidae</taxon>
        <taxon>Cryptosporidium</taxon>
    </lineage>
</organism>
<reference evidence="5 6" key="1">
    <citation type="submission" date="2023-10" db="EMBL/GenBank/DDBJ databases">
        <title>Comparative genomics analysis reveals potential genetic determinants of host preference in Cryptosporidium xiaoi.</title>
        <authorList>
            <person name="Xiao L."/>
            <person name="Li J."/>
        </authorList>
    </citation>
    <scope>NUCLEOTIDE SEQUENCE [LARGE SCALE GENOMIC DNA]</scope>
    <source>
        <strain evidence="5 6">52996</strain>
    </source>
</reference>
<dbReference type="SMART" id="SM00146">
    <property type="entry name" value="PI3Kc"/>
    <property type="match status" value="1"/>
</dbReference>
<dbReference type="GO" id="GO:0048015">
    <property type="term" value="P:phosphatidylinositol-mediated signaling"/>
    <property type="evidence" value="ECO:0007669"/>
    <property type="project" value="TreeGrafter"/>
</dbReference>
<evidence type="ECO:0000313" key="6">
    <source>
        <dbReference type="Proteomes" id="UP001311799"/>
    </source>
</evidence>
<evidence type="ECO:0000256" key="2">
    <source>
        <dbReference type="ARBA" id="ARBA00022777"/>
    </source>
</evidence>
<evidence type="ECO:0000259" key="4">
    <source>
        <dbReference type="PROSITE" id="PS50290"/>
    </source>
</evidence>
<feature type="transmembrane region" description="Helical" evidence="3">
    <location>
        <begin position="218"/>
        <end position="234"/>
    </location>
</feature>
<keyword evidence="6" id="KW-1185">Reference proteome</keyword>
<dbReference type="GO" id="GO:0046854">
    <property type="term" value="P:phosphatidylinositol phosphate biosynthetic process"/>
    <property type="evidence" value="ECO:0007669"/>
    <property type="project" value="InterPro"/>
</dbReference>
<comment type="caution">
    <text evidence="5">The sequence shown here is derived from an EMBL/GenBank/DDBJ whole genome shotgun (WGS) entry which is preliminary data.</text>
</comment>
<protein>
    <recommendedName>
        <fullName evidence="4">PI3K/PI4K catalytic domain-containing protein</fullName>
    </recommendedName>
</protein>
<dbReference type="InterPro" id="IPR036940">
    <property type="entry name" value="PI3/4_kinase_cat_sf"/>
</dbReference>
<dbReference type="GO" id="GO:0004430">
    <property type="term" value="F:1-phosphatidylinositol 4-kinase activity"/>
    <property type="evidence" value="ECO:0007669"/>
    <property type="project" value="TreeGrafter"/>
</dbReference>
<keyword evidence="3" id="KW-0472">Membrane</keyword>
<dbReference type="PANTHER" id="PTHR10048">
    <property type="entry name" value="PHOSPHATIDYLINOSITOL KINASE"/>
    <property type="match status" value="1"/>
</dbReference>